<protein>
    <submittedName>
        <fullName evidence="1">Uncharacterized protein</fullName>
    </submittedName>
</protein>
<keyword evidence="2" id="KW-1185">Reference proteome</keyword>
<organism evidence="1 2">
    <name type="scientific">Blattamonas nauphoetae</name>
    <dbReference type="NCBI Taxonomy" id="2049346"/>
    <lineage>
        <taxon>Eukaryota</taxon>
        <taxon>Metamonada</taxon>
        <taxon>Preaxostyla</taxon>
        <taxon>Oxymonadida</taxon>
        <taxon>Blattamonas</taxon>
    </lineage>
</organism>
<evidence type="ECO:0000313" key="1">
    <source>
        <dbReference type="EMBL" id="KAK2951658.1"/>
    </source>
</evidence>
<name>A0ABQ9XGS9_9EUKA</name>
<gene>
    <name evidence="1" type="ORF">BLNAU_13397</name>
</gene>
<evidence type="ECO:0000313" key="2">
    <source>
        <dbReference type="Proteomes" id="UP001281761"/>
    </source>
</evidence>
<accession>A0ABQ9XGS9</accession>
<proteinExistence type="predicted"/>
<comment type="caution">
    <text evidence="1">The sequence shown here is derived from an EMBL/GenBank/DDBJ whole genome shotgun (WGS) entry which is preliminary data.</text>
</comment>
<dbReference type="EMBL" id="JARBJD010000115">
    <property type="protein sequence ID" value="KAK2951658.1"/>
    <property type="molecule type" value="Genomic_DNA"/>
</dbReference>
<sequence length="339" mass="37627">MNSSTDLPCPDCCAFLNWDSGAFDSVRERAVIFRSLVATIKMQPPLDISLEAKAGKLLGSVIPLDEETADAFLFNLASFSDASLAAFVQSIGVLISSASQIITFAAMAMLDTLILVCSQKTNLALVKADLIPQLINTLNPHSLLFAGAVDINFYLLIIIANPVKLATPFGLAELGIEDRNEQQAVAETVLKQVLVPSEKYIWHLCVNRYSILDWDLEEEFMALLTRLLKISPSHQPTMDSVLNMPVILSIPSCLTFFEKDTSIWSFLGEMVVIQQDWNESREGVQQSWKAMHRMLKMEGIEDVAEAKLLNDHHSTVGRLTVTNSIDWNNQLGMNVPEQE</sequence>
<reference evidence="1 2" key="1">
    <citation type="journal article" date="2022" name="bioRxiv">
        <title>Genomics of Preaxostyla Flagellates Illuminates Evolutionary Transitions and the Path Towards Mitochondrial Loss.</title>
        <authorList>
            <person name="Novak L.V.F."/>
            <person name="Treitli S.C."/>
            <person name="Pyrih J."/>
            <person name="Halakuc P."/>
            <person name="Pipaliya S.V."/>
            <person name="Vacek V."/>
            <person name="Brzon O."/>
            <person name="Soukal P."/>
            <person name="Eme L."/>
            <person name="Dacks J.B."/>
            <person name="Karnkowska A."/>
            <person name="Elias M."/>
            <person name="Hampl V."/>
        </authorList>
    </citation>
    <scope>NUCLEOTIDE SEQUENCE [LARGE SCALE GENOMIC DNA]</scope>
    <source>
        <strain evidence="1">NAU3</strain>
        <tissue evidence="1">Gut</tissue>
    </source>
</reference>
<dbReference type="Proteomes" id="UP001281761">
    <property type="component" value="Unassembled WGS sequence"/>
</dbReference>